<accession>A0A0F9D1J5</accession>
<protein>
    <recommendedName>
        <fullName evidence="2">LamG-like jellyroll fold domain-containing protein</fullName>
    </recommendedName>
</protein>
<dbReference type="EMBL" id="LAZR01043905">
    <property type="protein sequence ID" value="KKL05968.1"/>
    <property type="molecule type" value="Genomic_DNA"/>
</dbReference>
<reference evidence="1" key="1">
    <citation type="journal article" date="2015" name="Nature">
        <title>Complex archaea that bridge the gap between prokaryotes and eukaryotes.</title>
        <authorList>
            <person name="Spang A."/>
            <person name="Saw J.H."/>
            <person name="Jorgensen S.L."/>
            <person name="Zaremba-Niedzwiedzka K."/>
            <person name="Martijn J."/>
            <person name="Lind A.E."/>
            <person name="van Eijk R."/>
            <person name="Schleper C."/>
            <person name="Guy L."/>
            <person name="Ettema T.J."/>
        </authorList>
    </citation>
    <scope>NUCLEOTIDE SEQUENCE</scope>
</reference>
<name>A0A0F9D1J5_9ZZZZ</name>
<organism evidence="1">
    <name type="scientific">marine sediment metagenome</name>
    <dbReference type="NCBI Taxonomy" id="412755"/>
    <lineage>
        <taxon>unclassified sequences</taxon>
        <taxon>metagenomes</taxon>
        <taxon>ecological metagenomes</taxon>
    </lineage>
</organism>
<evidence type="ECO:0000313" key="1">
    <source>
        <dbReference type="EMBL" id="KKL05968.1"/>
    </source>
</evidence>
<dbReference type="SUPFAM" id="SSF49899">
    <property type="entry name" value="Concanavalin A-like lectins/glucanases"/>
    <property type="match status" value="1"/>
</dbReference>
<comment type="caution">
    <text evidence="1">The sequence shown here is derived from an EMBL/GenBank/DDBJ whole genome shotgun (WGS) entry which is preliminary data.</text>
</comment>
<gene>
    <name evidence="1" type="ORF">LCGC14_2600750</name>
</gene>
<evidence type="ECO:0008006" key="2">
    <source>
        <dbReference type="Google" id="ProtNLM"/>
    </source>
</evidence>
<dbReference type="InterPro" id="IPR013320">
    <property type="entry name" value="ConA-like_dom_sf"/>
</dbReference>
<proteinExistence type="predicted"/>
<dbReference type="Gene3D" id="2.60.120.200">
    <property type="match status" value="1"/>
</dbReference>
<sequence>MRGVYSSRPAERTVFKELFTSPATVHRNGGALFNSPAVKNGITLNGSNQYASYDTSATAFTHPELSIVCRFSPSFEADDGTRYFMFDTKVGTHHALYKATGSALIAYIGSTMVGASLATYQAYWLTGEENVVGVTGTSTITKMYLNGTLVASGAAYSPDIVAGLEIGRQSNATDYFSGSIQG</sequence>
<feature type="non-terminal residue" evidence="1">
    <location>
        <position position="182"/>
    </location>
</feature>
<dbReference type="AlphaFoldDB" id="A0A0F9D1J5"/>